<dbReference type="SUPFAM" id="SSF53335">
    <property type="entry name" value="S-adenosyl-L-methionine-dependent methyltransferases"/>
    <property type="match status" value="1"/>
</dbReference>
<dbReference type="OrthoDB" id="245173at2759"/>
<accession>A0A3P7P0R1</accession>
<dbReference type="GO" id="GO:0005634">
    <property type="term" value="C:nucleus"/>
    <property type="evidence" value="ECO:0007669"/>
    <property type="project" value="TreeGrafter"/>
</dbReference>
<dbReference type="CDD" id="cd02440">
    <property type="entry name" value="AdoMet_MTases"/>
    <property type="match status" value="1"/>
</dbReference>
<evidence type="ECO:0008006" key="7">
    <source>
        <dbReference type="Google" id="ProtNLM"/>
    </source>
</evidence>
<comment type="catalytic activity">
    <reaction evidence="3">
        <text>L-arginyl-[protein] + S-adenosyl-L-methionine = N(omega)-methyl-L-arginyl-[protein] + S-adenosyl-L-homocysteine + H(+)</text>
        <dbReference type="Rhea" id="RHEA:48100"/>
        <dbReference type="Rhea" id="RHEA-COMP:10532"/>
        <dbReference type="Rhea" id="RHEA-COMP:11990"/>
        <dbReference type="ChEBI" id="CHEBI:15378"/>
        <dbReference type="ChEBI" id="CHEBI:29965"/>
        <dbReference type="ChEBI" id="CHEBI:57856"/>
        <dbReference type="ChEBI" id="CHEBI:59789"/>
        <dbReference type="ChEBI" id="CHEBI:65280"/>
    </reaction>
    <physiologicalReaction direction="left-to-right" evidence="3">
        <dbReference type="Rhea" id="RHEA:48101"/>
    </physiologicalReaction>
</comment>
<proteinExistence type="predicted"/>
<dbReference type="PANTHER" id="PTHR11006:SF53">
    <property type="entry name" value="PROTEIN ARGININE N-METHYLTRANSFERASE 3"/>
    <property type="match status" value="1"/>
</dbReference>
<feature type="coiled-coil region" evidence="4">
    <location>
        <begin position="98"/>
        <end position="144"/>
    </location>
</feature>
<dbReference type="InterPro" id="IPR036236">
    <property type="entry name" value="Znf_C2H2_sf"/>
</dbReference>
<keyword evidence="4" id="KW-0175">Coiled coil</keyword>
<dbReference type="InterPro" id="IPR029063">
    <property type="entry name" value="SAM-dependent_MTases_sf"/>
</dbReference>
<evidence type="ECO:0000256" key="3">
    <source>
        <dbReference type="ARBA" id="ARBA00049303"/>
    </source>
</evidence>
<dbReference type="Proteomes" id="UP000281553">
    <property type="component" value="Unassembled WGS sequence"/>
</dbReference>
<dbReference type="SUPFAM" id="SSF57667">
    <property type="entry name" value="beta-beta-alpha zinc fingers"/>
    <property type="match status" value="1"/>
</dbReference>
<keyword evidence="1" id="KW-0949">S-adenosyl-L-methionine</keyword>
<dbReference type="GO" id="GO:0035242">
    <property type="term" value="F:protein-arginine omega-N asymmetric methyltransferase activity"/>
    <property type="evidence" value="ECO:0007669"/>
    <property type="project" value="UniProtKB-EC"/>
</dbReference>
<dbReference type="InterPro" id="IPR025799">
    <property type="entry name" value="Arg_MeTrfase"/>
</dbReference>
<protein>
    <recommendedName>
        <fullName evidence="7">C2H2-type domain-containing protein</fullName>
    </recommendedName>
</protein>
<dbReference type="EMBL" id="UYRU01059306">
    <property type="protein sequence ID" value="VDN14449.1"/>
    <property type="molecule type" value="Genomic_DNA"/>
</dbReference>
<dbReference type="Gene3D" id="3.40.50.150">
    <property type="entry name" value="Vaccinia Virus protein VP39"/>
    <property type="match status" value="1"/>
</dbReference>
<sequence>MSDVEFDEGYSGTYICLLCETVNKSADNLFEHLQTQHDWKILPEIDRFKDQYSWITFVNWARSKKPRCWSEFFDLSEDDRQAFLKPTLSEDDVLTIDVESLANRHDSENNELVDMETASSKKTLEQLREENIDLICQLNKCRKLLVETIDGPSSFDYGAGDHAGSFQIDLNGDNSVQLHPFIPPYGGLPTALLALRESISHGAYRNFLQLNAAKLFAGKTVLHLAAGPGLLTMYLASARPKRIFAVEASKDLAMAIRQVAASNEVEKCVEVCEGRVNELQKSSYRGSELDSAHPDDSLVKLNNEKVSLTVLDVPPQGV</sequence>
<evidence type="ECO:0000256" key="2">
    <source>
        <dbReference type="ARBA" id="ARBA00047384"/>
    </source>
</evidence>
<evidence type="ECO:0000256" key="4">
    <source>
        <dbReference type="SAM" id="Coils"/>
    </source>
</evidence>
<comment type="catalytic activity">
    <reaction evidence="2">
        <text>L-arginyl-[protein] + 2 S-adenosyl-L-methionine = N(omega),N(omega)-dimethyl-L-arginyl-[protein] + 2 S-adenosyl-L-homocysteine + 2 H(+)</text>
        <dbReference type="Rhea" id="RHEA:48096"/>
        <dbReference type="Rhea" id="RHEA-COMP:10532"/>
        <dbReference type="Rhea" id="RHEA-COMP:11991"/>
        <dbReference type="ChEBI" id="CHEBI:15378"/>
        <dbReference type="ChEBI" id="CHEBI:29965"/>
        <dbReference type="ChEBI" id="CHEBI:57856"/>
        <dbReference type="ChEBI" id="CHEBI:59789"/>
        <dbReference type="ChEBI" id="CHEBI:61897"/>
        <dbReference type="EC" id="2.1.1.319"/>
    </reaction>
    <physiologicalReaction direction="left-to-right" evidence="2">
        <dbReference type="Rhea" id="RHEA:48097"/>
    </physiologicalReaction>
</comment>
<organism evidence="5 6">
    <name type="scientific">Dibothriocephalus latus</name>
    <name type="common">Fish tapeworm</name>
    <name type="synonym">Diphyllobothrium latum</name>
    <dbReference type="NCBI Taxonomy" id="60516"/>
    <lineage>
        <taxon>Eukaryota</taxon>
        <taxon>Metazoa</taxon>
        <taxon>Spiralia</taxon>
        <taxon>Lophotrochozoa</taxon>
        <taxon>Platyhelminthes</taxon>
        <taxon>Cestoda</taxon>
        <taxon>Eucestoda</taxon>
        <taxon>Diphyllobothriidea</taxon>
        <taxon>Diphyllobothriidae</taxon>
        <taxon>Dibothriocephalus</taxon>
    </lineage>
</organism>
<evidence type="ECO:0000313" key="5">
    <source>
        <dbReference type="EMBL" id="VDN14449.1"/>
    </source>
</evidence>
<evidence type="ECO:0000256" key="1">
    <source>
        <dbReference type="ARBA" id="ARBA00022691"/>
    </source>
</evidence>
<name>A0A3P7P0R1_DIBLA</name>
<reference evidence="5 6" key="1">
    <citation type="submission" date="2018-11" db="EMBL/GenBank/DDBJ databases">
        <authorList>
            <consortium name="Pathogen Informatics"/>
        </authorList>
    </citation>
    <scope>NUCLEOTIDE SEQUENCE [LARGE SCALE GENOMIC DNA]</scope>
</reference>
<gene>
    <name evidence="5" type="ORF">DILT_LOCUS10280</name>
</gene>
<evidence type="ECO:0000313" key="6">
    <source>
        <dbReference type="Proteomes" id="UP000281553"/>
    </source>
</evidence>
<dbReference type="AlphaFoldDB" id="A0A3P7P0R1"/>
<keyword evidence="6" id="KW-1185">Reference proteome</keyword>
<dbReference type="PANTHER" id="PTHR11006">
    <property type="entry name" value="PROTEIN ARGININE N-METHYLTRANSFERASE"/>
    <property type="match status" value="1"/>
</dbReference>
<dbReference type="GO" id="GO:0042054">
    <property type="term" value="F:histone methyltransferase activity"/>
    <property type="evidence" value="ECO:0007669"/>
    <property type="project" value="TreeGrafter"/>
</dbReference>